<comment type="caution">
    <text evidence="2">The sequence shown here is derived from an EMBL/GenBank/DDBJ whole genome shotgun (WGS) entry which is preliminary data.</text>
</comment>
<accession>A0AAD8S120</accession>
<evidence type="ECO:0000313" key="2">
    <source>
        <dbReference type="EMBL" id="KAK1643537.1"/>
    </source>
</evidence>
<feature type="compositionally biased region" description="Polar residues" evidence="1">
    <location>
        <begin position="167"/>
        <end position="193"/>
    </location>
</feature>
<evidence type="ECO:0000256" key="1">
    <source>
        <dbReference type="SAM" id="MobiDB-lite"/>
    </source>
</evidence>
<dbReference type="Proteomes" id="UP001231189">
    <property type="component" value="Unassembled WGS sequence"/>
</dbReference>
<dbReference type="EMBL" id="JAUUTY010000004">
    <property type="protein sequence ID" value="KAK1643537.1"/>
    <property type="molecule type" value="Genomic_DNA"/>
</dbReference>
<name>A0AAD8S120_LOLMU</name>
<keyword evidence="3" id="KW-1185">Reference proteome</keyword>
<dbReference type="AlphaFoldDB" id="A0AAD8S120"/>
<feature type="compositionally biased region" description="Basic and acidic residues" evidence="1">
    <location>
        <begin position="104"/>
        <end position="115"/>
    </location>
</feature>
<feature type="region of interest" description="Disordered" evidence="1">
    <location>
        <begin position="94"/>
        <end position="207"/>
    </location>
</feature>
<protein>
    <submittedName>
        <fullName evidence="2">Uncharacterized protein</fullName>
    </submittedName>
</protein>
<organism evidence="2 3">
    <name type="scientific">Lolium multiflorum</name>
    <name type="common">Italian ryegrass</name>
    <name type="synonym">Lolium perenne subsp. multiflorum</name>
    <dbReference type="NCBI Taxonomy" id="4521"/>
    <lineage>
        <taxon>Eukaryota</taxon>
        <taxon>Viridiplantae</taxon>
        <taxon>Streptophyta</taxon>
        <taxon>Embryophyta</taxon>
        <taxon>Tracheophyta</taxon>
        <taxon>Spermatophyta</taxon>
        <taxon>Magnoliopsida</taxon>
        <taxon>Liliopsida</taxon>
        <taxon>Poales</taxon>
        <taxon>Poaceae</taxon>
        <taxon>BOP clade</taxon>
        <taxon>Pooideae</taxon>
        <taxon>Poodae</taxon>
        <taxon>Poeae</taxon>
        <taxon>Poeae Chloroplast Group 2 (Poeae type)</taxon>
        <taxon>Loliodinae</taxon>
        <taxon>Loliinae</taxon>
        <taxon>Lolium</taxon>
    </lineage>
</organism>
<proteinExistence type="predicted"/>
<evidence type="ECO:0000313" key="3">
    <source>
        <dbReference type="Proteomes" id="UP001231189"/>
    </source>
</evidence>
<feature type="compositionally biased region" description="Polar residues" evidence="1">
    <location>
        <begin position="119"/>
        <end position="131"/>
    </location>
</feature>
<gene>
    <name evidence="2" type="ORF">QYE76_061342</name>
</gene>
<sequence length="333" mass="36457">MHGFGLVVGGKSSVLLSEAVSAFRDSKEENLQLTGLVQTLLASQAALTERSQLIEDKLNSFIATQELKSTSTAQEEATIAEQMLPETEQVEATEGAAAASIKRQATEANKDEAIRGGKHSQQTNAASQPKQTVKESTEIKLPGTIEKSNKAGLNKRRAVEAKGPTEITESSQVRGTTASIQYMESSKATTKEATTLPKKKKRSAADSFKSTTTDCLKITTEAYTQVDETSQEATVPPKTKKLQNIIDSQVGELQCVVAPDCAKPKPKTSYKKLLEGCEESIKIKEEKVEEIIASKKQKAWFPPRKAMKLTELELDSINKEVVRKVEKELWEND</sequence>
<reference evidence="2" key="1">
    <citation type="submission" date="2023-07" db="EMBL/GenBank/DDBJ databases">
        <title>A chromosome-level genome assembly of Lolium multiflorum.</title>
        <authorList>
            <person name="Chen Y."/>
            <person name="Copetti D."/>
            <person name="Kolliker R."/>
            <person name="Studer B."/>
        </authorList>
    </citation>
    <scope>NUCLEOTIDE SEQUENCE</scope>
    <source>
        <strain evidence="2">02402/16</strain>
        <tissue evidence="2">Leaf</tissue>
    </source>
</reference>